<evidence type="ECO:0000313" key="2">
    <source>
        <dbReference type="EMBL" id="EFQ92600.1"/>
    </source>
</evidence>
<evidence type="ECO:0000313" key="3">
    <source>
        <dbReference type="Proteomes" id="UP000001067"/>
    </source>
</evidence>
<feature type="compositionally biased region" description="Polar residues" evidence="1">
    <location>
        <begin position="1"/>
        <end position="15"/>
    </location>
</feature>
<organism evidence="3">
    <name type="scientific">Pyrenophora teres f. teres (strain 0-1)</name>
    <name type="common">Barley net blotch fungus</name>
    <name type="synonym">Drechslera teres f. teres</name>
    <dbReference type="NCBI Taxonomy" id="861557"/>
    <lineage>
        <taxon>Eukaryota</taxon>
        <taxon>Fungi</taxon>
        <taxon>Dikarya</taxon>
        <taxon>Ascomycota</taxon>
        <taxon>Pezizomycotina</taxon>
        <taxon>Dothideomycetes</taxon>
        <taxon>Pleosporomycetidae</taxon>
        <taxon>Pleosporales</taxon>
        <taxon>Pleosporineae</taxon>
        <taxon>Pleosporaceae</taxon>
        <taxon>Pyrenophora</taxon>
    </lineage>
</organism>
<gene>
    <name evidence="2" type="ORF">PTT_10264</name>
</gene>
<reference evidence="2 3" key="1">
    <citation type="journal article" date="2010" name="Genome Biol.">
        <title>A first genome assembly of the barley fungal pathogen Pyrenophora teres f. teres.</title>
        <authorList>
            <person name="Ellwood S.R."/>
            <person name="Liu Z."/>
            <person name="Syme R.A."/>
            <person name="Lai Z."/>
            <person name="Hane J.K."/>
            <person name="Keiper F."/>
            <person name="Moffat C.S."/>
            <person name="Oliver R.P."/>
            <person name="Friesen T.L."/>
        </authorList>
    </citation>
    <scope>NUCLEOTIDE SEQUENCE [LARGE SCALE GENOMIC DNA]</scope>
    <source>
        <strain evidence="2 3">0-1</strain>
    </source>
</reference>
<dbReference type="Proteomes" id="UP000001067">
    <property type="component" value="Unassembled WGS sequence"/>
</dbReference>
<dbReference type="HOGENOM" id="CLU_2868713_0_0_1"/>
<dbReference type="AlphaFoldDB" id="E3RNU9"/>
<dbReference type="EMBL" id="GL534242">
    <property type="protein sequence ID" value="EFQ92600.1"/>
    <property type="molecule type" value="Genomic_DNA"/>
</dbReference>
<feature type="region of interest" description="Disordered" evidence="1">
    <location>
        <begin position="1"/>
        <end position="64"/>
    </location>
</feature>
<accession>E3RNU9</accession>
<sequence>LRDQVNGQANGSSSVYAEDNDTQFSIEIRSSDDDFSPPQRRSTTPPPPRTPSNRRGKGKNPRYD</sequence>
<dbReference type="KEGG" id="pte:PTT_10264"/>
<name>E3RNU9_PYRTT</name>
<proteinExistence type="predicted"/>
<keyword evidence="3" id="KW-1185">Reference proteome</keyword>
<evidence type="ECO:0000256" key="1">
    <source>
        <dbReference type="SAM" id="MobiDB-lite"/>
    </source>
</evidence>
<feature type="non-terminal residue" evidence="2">
    <location>
        <position position="1"/>
    </location>
</feature>
<feature type="compositionally biased region" description="Basic residues" evidence="1">
    <location>
        <begin position="52"/>
        <end position="64"/>
    </location>
</feature>
<protein>
    <submittedName>
        <fullName evidence="2">Uncharacterized protein</fullName>
    </submittedName>
</protein>